<dbReference type="EMBL" id="JASPKY010001612">
    <property type="protein sequence ID" value="KAK9674714.1"/>
    <property type="molecule type" value="Genomic_DNA"/>
</dbReference>
<dbReference type="AlphaFoldDB" id="A0AAW1HEZ8"/>
<feature type="transmembrane region" description="Helical" evidence="1">
    <location>
        <begin position="300"/>
        <end position="322"/>
    </location>
</feature>
<accession>A0AAW1HEZ8</accession>
<keyword evidence="1" id="KW-0812">Transmembrane</keyword>
<protein>
    <recommendedName>
        <fullName evidence="4">Transposase</fullName>
    </recommendedName>
</protein>
<gene>
    <name evidence="2" type="ORF">QE152_g40913</name>
</gene>
<sequence length="386" mass="44649">MCIPLEFKQAGKKLYTRLEYHNYRQDVYSIVNKAFVSNAAAVTVDNVFNLGNEVPLDEVDAWSSLEPYVEFYHATGPLFSYFKVPIANNIDTNSPLGVSCFARAVNQIRNADEQYGATLWEYRSKETAIQAGNEFFQKNRKGDIVMPKGKERIYHALGDAILSCQKVRSVSIMHWVMCVGRMMCLFLMSIRRISETRVFSMVTTGLSRRRSLTAFYRGSNHEAYLSHVKVQITASRKDIYLVLVYGITEHPMMLATNKEIQSKEDVIKVAKLYFSRWKIEEYFRCKKQMFKFENFRVRKLIAINALNFYITVCMAFLALMSMSSETNALRVSIIKMADPIKEKVHFNYYRLAKGISGILAYAKEGVRLWFRTNRPAYHQICLKLIS</sequence>
<organism evidence="2 3">
    <name type="scientific">Popillia japonica</name>
    <name type="common">Japanese beetle</name>
    <dbReference type="NCBI Taxonomy" id="7064"/>
    <lineage>
        <taxon>Eukaryota</taxon>
        <taxon>Metazoa</taxon>
        <taxon>Ecdysozoa</taxon>
        <taxon>Arthropoda</taxon>
        <taxon>Hexapoda</taxon>
        <taxon>Insecta</taxon>
        <taxon>Pterygota</taxon>
        <taxon>Neoptera</taxon>
        <taxon>Endopterygota</taxon>
        <taxon>Coleoptera</taxon>
        <taxon>Polyphaga</taxon>
        <taxon>Scarabaeiformia</taxon>
        <taxon>Scarabaeidae</taxon>
        <taxon>Rutelinae</taxon>
        <taxon>Popillia</taxon>
    </lineage>
</organism>
<keyword evidence="3" id="KW-1185">Reference proteome</keyword>
<keyword evidence="1" id="KW-0472">Membrane</keyword>
<evidence type="ECO:0000256" key="1">
    <source>
        <dbReference type="SAM" id="Phobius"/>
    </source>
</evidence>
<evidence type="ECO:0008006" key="4">
    <source>
        <dbReference type="Google" id="ProtNLM"/>
    </source>
</evidence>
<name>A0AAW1HEZ8_POPJA</name>
<dbReference type="SUPFAM" id="SSF53098">
    <property type="entry name" value="Ribonuclease H-like"/>
    <property type="match status" value="1"/>
</dbReference>
<reference evidence="2 3" key="1">
    <citation type="journal article" date="2024" name="BMC Genomics">
        <title>De novo assembly and annotation of Popillia japonica's genome with initial clues to its potential as an invasive pest.</title>
        <authorList>
            <person name="Cucini C."/>
            <person name="Boschi S."/>
            <person name="Funari R."/>
            <person name="Cardaioli E."/>
            <person name="Iannotti N."/>
            <person name="Marturano G."/>
            <person name="Paoli F."/>
            <person name="Bruttini M."/>
            <person name="Carapelli A."/>
            <person name="Frati F."/>
            <person name="Nardi F."/>
        </authorList>
    </citation>
    <scope>NUCLEOTIDE SEQUENCE [LARGE SCALE GENOMIC DNA]</scope>
    <source>
        <strain evidence="2">DMR45628</strain>
    </source>
</reference>
<keyword evidence="1" id="KW-1133">Transmembrane helix</keyword>
<evidence type="ECO:0000313" key="3">
    <source>
        <dbReference type="Proteomes" id="UP001458880"/>
    </source>
</evidence>
<evidence type="ECO:0000313" key="2">
    <source>
        <dbReference type="EMBL" id="KAK9674714.1"/>
    </source>
</evidence>
<dbReference type="Proteomes" id="UP001458880">
    <property type="component" value="Unassembled WGS sequence"/>
</dbReference>
<dbReference type="InterPro" id="IPR012337">
    <property type="entry name" value="RNaseH-like_sf"/>
</dbReference>
<comment type="caution">
    <text evidence="2">The sequence shown here is derived from an EMBL/GenBank/DDBJ whole genome shotgun (WGS) entry which is preliminary data.</text>
</comment>
<dbReference type="Gene3D" id="3.90.350.10">
    <property type="entry name" value="Transposase Inhibitor Protein From Tn5, Chain A, domain 1"/>
    <property type="match status" value="1"/>
</dbReference>
<proteinExistence type="predicted"/>